<keyword evidence="4" id="KW-1185">Reference proteome</keyword>
<dbReference type="Pfam" id="PF00582">
    <property type="entry name" value="Usp"/>
    <property type="match status" value="1"/>
</dbReference>
<evidence type="ECO:0000256" key="1">
    <source>
        <dbReference type="ARBA" id="ARBA00008791"/>
    </source>
</evidence>
<dbReference type="SUPFAM" id="SSF52402">
    <property type="entry name" value="Adenine nucleotide alpha hydrolases-like"/>
    <property type="match status" value="2"/>
</dbReference>
<sequence length="282" mass="32675">MKRILVPTDFSNNAYNALFYATRLLQNQPCHFYILNTFEVNTPILTSRLDTSKGDALFQKLRKESEEKLLETKHRITLDTEELQHHFETISISKELIDTINKTVKSKKIDLVVMGTKGATGAKEIFMGSNTVKVIQSIKSCPILMIPDAFEFVKPMEIAFPTDFKRFYLEEELKPLIDMTKLFDANIRLFHIHEEEQLDELQEYNFTALKKYLKDINPTVHWISKFSKKSKLINDFIADMDVDMLAMVNYKHSLMENITHEPVIKSIGFHPVVPFLIIPDAS</sequence>
<dbReference type="PANTHER" id="PTHR46268">
    <property type="entry name" value="STRESS RESPONSE PROTEIN NHAX"/>
    <property type="match status" value="1"/>
</dbReference>
<dbReference type="InterPro" id="IPR006015">
    <property type="entry name" value="Universal_stress_UspA"/>
</dbReference>
<dbReference type="Gene3D" id="3.40.50.620">
    <property type="entry name" value="HUPs"/>
    <property type="match status" value="2"/>
</dbReference>
<dbReference type="InterPro" id="IPR006016">
    <property type="entry name" value="UspA"/>
</dbReference>
<protein>
    <recommendedName>
        <fullName evidence="2">UspA domain-containing protein</fullName>
    </recommendedName>
</protein>
<evidence type="ECO:0000313" key="4">
    <source>
        <dbReference type="Proteomes" id="UP001501758"/>
    </source>
</evidence>
<dbReference type="EMBL" id="BAAAGE010000005">
    <property type="protein sequence ID" value="GAA0731402.1"/>
    <property type="molecule type" value="Genomic_DNA"/>
</dbReference>
<name>A0ABP3UFC5_9FLAO</name>
<feature type="domain" description="UspA" evidence="2">
    <location>
        <begin position="1"/>
        <end position="147"/>
    </location>
</feature>
<dbReference type="Proteomes" id="UP001501758">
    <property type="component" value="Unassembled WGS sequence"/>
</dbReference>
<comment type="similarity">
    <text evidence="1">Belongs to the universal stress protein A family.</text>
</comment>
<accession>A0ABP3UFC5</accession>
<dbReference type="InterPro" id="IPR014729">
    <property type="entry name" value="Rossmann-like_a/b/a_fold"/>
</dbReference>
<reference evidence="4" key="1">
    <citation type="journal article" date="2019" name="Int. J. Syst. Evol. Microbiol.">
        <title>The Global Catalogue of Microorganisms (GCM) 10K type strain sequencing project: providing services to taxonomists for standard genome sequencing and annotation.</title>
        <authorList>
            <consortium name="The Broad Institute Genomics Platform"/>
            <consortium name="The Broad Institute Genome Sequencing Center for Infectious Disease"/>
            <person name="Wu L."/>
            <person name="Ma J."/>
        </authorList>
    </citation>
    <scope>NUCLEOTIDE SEQUENCE [LARGE SCALE GENOMIC DNA]</scope>
    <source>
        <strain evidence="4">JCM 15974</strain>
    </source>
</reference>
<comment type="caution">
    <text evidence="3">The sequence shown here is derived from an EMBL/GenBank/DDBJ whole genome shotgun (WGS) entry which is preliminary data.</text>
</comment>
<evidence type="ECO:0000313" key="3">
    <source>
        <dbReference type="EMBL" id="GAA0731402.1"/>
    </source>
</evidence>
<evidence type="ECO:0000259" key="2">
    <source>
        <dbReference type="Pfam" id="PF00582"/>
    </source>
</evidence>
<proteinExistence type="inferred from homology"/>
<dbReference type="PRINTS" id="PR01438">
    <property type="entry name" value="UNVRSLSTRESS"/>
</dbReference>
<dbReference type="RefSeq" id="WP_343914357.1">
    <property type="nucleotide sequence ID" value="NZ_BAAAGE010000005.1"/>
</dbReference>
<organism evidence="3 4">
    <name type="scientific">Aquimarina litoralis</name>
    <dbReference type="NCBI Taxonomy" id="584605"/>
    <lineage>
        <taxon>Bacteria</taxon>
        <taxon>Pseudomonadati</taxon>
        <taxon>Bacteroidota</taxon>
        <taxon>Flavobacteriia</taxon>
        <taxon>Flavobacteriales</taxon>
        <taxon>Flavobacteriaceae</taxon>
        <taxon>Aquimarina</taxon>
    </lineage>
</organism>
<dbReference type="PANTHER" id="PTHR46268:SF6">
    <property type="entry name" value="UNIVERSAL STRESS PROTEIN UP12"/>
    <property type="match status" value="1"/>
</dbReference>
<dbReference type="CDD" id="cd00293">
    <property type="entry name" value="USP-like"/>
    <property type="match status" value="1"/>
</dbReference>
<gene>
    <name evidence="3" type="ORF">GCM10009430_43540</name>
</gene>